<keyword evidence="2" id="KW-1185">Reference proteome</keyword>
<evidence type="ECO:0000313" key="1">
    <source>
        <dbReference type="EMBL" id="MFF8279989.1"/>
    </source>
</evidence>
<dbReference type="RefSeq" id="WP_391936898.1">
    <property type="nucleotide sequence ID" value="NZ_JBIBSM010000018.1"/>
</dbReference>
<name>A0ABW6YJG5_9ACTN</name>
<sequence length="116" mass="12311">MLAISGSVHVLLSTDGVGPGIGKPCTPPSNAKLQLGAEIRVTDEDGKILGGQKLQDGLTSGSILKACGLDFSFKVSGASENYKLIIGDFPPMRYTREDIRRGLAFYETEQGTLAPR</sequence>
<dbReference type="Proteomes" id="UP001603013">
    <property type="component" value="Unassembled WGS sequence"/>
</dbReference>
<organism evidence="1 2">
    <name type="scientific">Streptomyces lateritius</name>
    <dbReference type="NCBI Taxonomy" id="67313"/>
    <lineage>
        <taxon>Bacteria</taxon>
        <taxon>Bacillati</taxon>
        <taxon>Actinomycetota</taxon>
        <taxon>Actinomycetes</taxon>
        <taxon>Kitasatosporales</taxon>
        <taxon>Streptomycetaceae</taxon>
        <taxon>Streptomyces</taxon>
    </lineage>
</organism>
<proteinExistence type="predicted"/>
<comment type="caution">
    <text evidence="1">The sequence shown here is derived from an EMBL/GenBank/DDBJ whole genome shotgun (WGS) entry which is preliminary data.</text>
</comment>
<gene>
    <name evidence="1" type="ORF">ACF05T_28470</name>
</gene>
<reference evidence="1 2" key="1">
    <citation type="submission" date="2024-10" db="EMBL/GenBank/DDBJ databases">
        <title>The Natural Products Discovery Center: Release of the First 8490 Sequenced Strains for Exploring Actinobacteria Biosynthetic Diversity.</title>
        <authorList>
            <person name="Kalkreuter E."/>
            <person name="Kautsar S.A."/>
            <person name="Yang D."/>
            <person name="Bader C.D."/>
            <person name="Teijaro C.N."/>
            <person name="Fluegel L."/>
            <person name="Davis C.M."/>
            <person name="Simpson J.R."/>
            <person name="Lauterbach L."/>
            <person name="Steele A.D."/>
            <person name="Gui C."/>
            <person name="Meng S."/>
            <person name="Li G."/>
            <person name="Viehrig K."/>
            <person name="Ye F."/>
            <person name="Su P."/>
            <person name="Kiefer A.F."/>
            <person name="Nichols A."/>
            <person name="Cepeda A.J."/>
            <person name="Yan W."/>
            <person name="Fan B."/>
            <person name="Jiang Y."/>
            <person name="Adhikari A."/>
            <person name="Zheng C.-J."/>
            <person name="Schuster L."/>
            <person name="Cowan T.M."/>
            <person name="Smanski M.J."/>
            <person name="Chevrette M.G."/>
            <person name="De Carvalho L.P.S."/>
            <person name="Shen B."/>
        </authorList>
    </citation>
    <scope>NUCLEOTIDE SEQUENCE [LARGE SCALE GENOMIC DNA]</scope>
    <source>
        <strain evidence="1 2">NPDC015755</strain>
    </source>
</reference>
<evidence type="ECO:0000313" key="2">
    <source>
        <dbReference type="Proteomes" id="UP001603013"/>
    </source>
</evidence>
<dbReference type="EMBL" id="JBIBSM010000018">
    <property type="protein sequence ID" value="MFF8279989.1"/>
    <property type="molecule type" value="Genomic_DNA"/>
</dbReference>
<protein>
    <submittedName>
        <fullName evidence="1">Uncharacterized protein</fullName>
    </submittedName>
</protein>
<accession>A0ABW6YJG5</accession>